<protein>
    <recommendedName>
        <fullName evidence="2">Peptidase M28 domain-containing protein</fullName>
    </recommendedName>
</protein>
<feature type="domain" description="Peptidase M28" evidence="2">
    <location>
        <begin position="268"/>
        <end position="463"/>
    </location>
</feature>
<comment type="caution">
    <text evidence="3">The sequence shown here is derived from an EMBL/GenBank/DDBJ whole genome shotgun (WGS) entry which is preliminary data.</text>
</comment>
<gene>
    <name evidence="3" type="ORF">EH32_14690</name>
</gene>
<sequence>MRFAATVVGLAALAACATMPAPRVPDAEIEAIRANLVRDIDVLASDEYGGRKPGTAGEVKTVEFIIAALEGAGLVSGTNDPGSAWRAPVELVATTPQASGLSFEMGARGVLVPDEEGVAFTTRRRVLVQAGPDLGSELVFVGREADSVSAETAAGQILVMLGEPGVSPERREALFAKNPVAIVTVVDDEKEIAAAREAQGRERLLLASEEEVRLSAFVTEGAMARVLGEEAWRTLERSARSEGFTPTTIPARVTIEATSKRREFTSANVIGLLPGTKPRAGAVLLLGHWDHLGECGEAPDPICNGAVDNASGIAAMLELSRRLAASGPHQRDIYVLATSAEEAGLLGAKAFAENPPIPLSSIVAAFNFDTVAVAPAGTPLGFVGEGRTALDGVVGAFLAERGRPTGDRDFAESFLRRQDGWALLEKGVPAVLLSSAFSSRKVLGPYLSSDYHRPSDEPGRIELGGAIEDLLLHEELVRRLADTGFLPAGS</sequence>
<name>A0A074MGB8_9SPHN</name>
<feature type="signal peptide" evidence="1">
    <location>
        <begin position="1"/>
        <end position="20"/>
    </location>
</feature>
<dbReference type="PANTHER" id="PTHR12147">
    <property type="entry name" value="METALLOPEPTIDASE M28 FAMILY MEMBER"/>
    <property type="match status" value="1"/>
</dbReference>
<accession>A0A074MGB8</accession>
<evidence type="ECO:0000259" key="2">
    <source>
        <dbReference type="Pfam" id="PF04389"/>
    </source>
</evidence>
<dbReference type="InterPro" id="IPR045175">
    <property type="entry name" value="M28_fam"/>
</dbReference>
<reference evidence="3 4" key="1">
    <citation type="submission" date="2014-04" db="EMBL/GenBank/DDBJ databases">
        <title>A comprehensive comparison of genomes of Erythrobacter spp. Strains.</title>
        <authorList>
            <person name="Zheng Q."/>
        </authorList>
    </citation>
    <scope>NUCLEOTIDE SEQUENCE [LARGE SCALE GENOMIC DNA]</scope>
    <source>
        <strain evidence="3 4">DSM 8509</strain>
    </source>
</reference>
<dbReference type="Gene3D" id="3.40.630.10">
    <property type="entry name" value="Zn peptidases"/>
    <property type="match status" value="1"/>
</dbReference>
<dbReference type="PROSITE" id="PS51257">
    <property type="entry name" value="PROKAR_LIPOPROTEIN"/>
    <property type="match status" value="1"/>
</dbReference>
<feature type="chain" id="PRO_5001697176" description="Peptidase M28 domain-containing protein" evidence="1">
    <location>
        <begin position="21"/>
        <end position="490"/>
    </location>
</feature>
<dbReference type="PANTHER" id="PTHR12147:SF26">
    <property type="entry name" value="PEPTIDASE M28 DOMAIN-CONTAINING PROTEIN"/>
    <property type="match status" value="1"/>
</dbReference>
<dbReference type="EMBL" id="JMIX01000009">
    <property type="protein sequence ID" value="KEO92504.1"/>
    <property type="molecule type" value="Genomic_DNA"/>
</dbReference>
<dbReference type="GO" id="GO:0008235">
    <property type="term" value="F:metalloexopeptidase activity"/>
    <property type="evidence" value="ECO:0007669"/>
    <property type="project" value="InterPro"/>
</dbReference>
<dbReference type="Proteomes" id="UP000027866">
    <property type="component" value="Unassembled WGS sequence"/>
</dbReference>
<dbReference type="AlphaFoldDB" id="A0A074MGB8"/>
<dbReference type="SUPFAM" id="SSF53187">
    <property type="entry name" value="Zn-dependent exopeptidases"/>
    <property type="match status" value="1"/>
</dbReference>
<evidence type="ECO:0000313" key="4">
    <source>
        <dbReference type="Proteomes" id="UP000027866"/>
    </source>
</evidence>
<evidence type="ECO:0000256" key="1">
    <source>
        <dbReference type="SAM" id="SignalP"/>
    </source>
</evidence>
<keyword evidence="4" id="KW-1185">Reference proteome</keyword>
<dbReference type="InterPro" id="IPR007484">
    <property type="entry name" value="Peptidase_M28"/>
</dbReference>
<dbReference type="Pfam" id="PF04389">
    <property type="entry name" value="Peptidase_M28"/>
    <property type="match status" value="1"/>
</dbReference>
<proteinExistence type="predicted"/>
<evidence type="ECO:0000313" key="3">
    <source>
        <dbReference type="EMBL" id="KEO92504.1"/>
    </source>
</evidence>
<keyword evidence="1" id="KW-0732">Signal</keyword>
<dbReference type="GO" id="GO:0006508">
    <property type="term" value="P:proteolysis"/>
    <property type="evidence" value="ECO:0007669"/>
    <property type="project" value="InterPro"/>
</dbReference>
<organism evidence="3 4">
    <name type="scientific">Erythrobacter litoralis</name>
    <dbReference type="NCBI Taxonomy" id="39960"/>
    <lineage>
        <taxon>Bacteria</taxon>
        <taxon>Pseudomonadati</taxon>
        <taxon>Pseudomonadota</taxon>
        <taxon>Alphaproteobacteria</taxon>
        <taxon>Sphingomonadales</taxon>
        <taxon>Erythrobacteraceae</taxon>
        <taxon>Erythrobacter/Porphyrobacter group</taxon>
        <taxon>Erythrobacter</taxon>
    </lineage>
</organism>